<evidence type="ECO:0000256" key="1">
    <source>
        <dbReference type="SAM" id="Phobius"/>
    </source>
</evidence>
<dbReference type="OrthoDB" id="10262413at2759"/>
<sequence>MLTEPTAVLLTGASGYLGGSLLVYLLHKFDLESRNVKLFTLVRKSEQVRKVLEQGGKVIPLIGDVQDAEGMKKLIIDNLVSIVIETVDARQFAVAKPCIEALAVVKERLNVPVHFVHTSGAKMFSSHVGIDQSNFLNDDGDVYNTMAELDTRHPVMKQFVSLNNQIIDFAESKGIRSYIVAPPMVYGPGTGFGNKISIQIVALVRVARTLGMLFEVDQTDTTWALMHIDDQVALYATVLDNILLLKAPYGKNGFYFSENGNFRWRSLSLAIVNALRKRNGLENIHELPVATDEDLVAMANVLDCNVGMVPVSIAGNCLIRGNNARKLGWVPQHGVEHLMSDVDKEVAFIVEEDSVFSANLKTELLLS</sequence>
<dbReference type="PANTHER" id="PTHR48079">
    <property type="entry name" value="PROTEIN YEEZ"/>
    <property type="match status" value="1"/>
</dbReference>
<dbReference type="InterPro" id="IPR001509">
    <property type="entry name" value="Epimerase_deHydtase"/>
</dbReference>
<comment type="caution">
    <text evidence="3">The sequence shown here is derived from an EMBL/GenBank/DDBJ whole genome shotgun (WGS) entry which is preliminary data.</text>
</comment>
<name>A0A1Q3E9H9_LENED</name>
<dbReference type="Pfam" id="PF01370">
    <property type="entry name" value="Epimerase"/>
    <property type="match status" value="1"/>
</dbReference>
<reference evidence="3 4" key="1">
    <citation type="submission" date="2016-08" db="EMBL/GenBank/DDBJ databases">
        <authorList>
            <consortium name="Lentinula edodes genome sequencing consortium"/>
            <person name="Sakamoto Y."/>
            <person name="Nakade K."/>
            <person name="Sato S."/>
            <person name="Yoshida Y."/>
            <person name="Miyazaki K."/>
            <person name="Natsume S."/>
            <person name="Konno N."/>
        </authorList>
    </citation>
    <scope>NUCLEOTIDE SEQUENCE [LARGE SCALE GENOMIC DNA]</scope>
    <source>
        <strain evidence="3 4">NBRC 111202</strain>
    </source>
</reference>
<proteinExistence type="predicted"/>
<dbReference type="SUPFAM" id="SSF51735">
    <property type="entry name" value="NAD(P)-binding Rossmann-fold domains"/>
    <property type="match status" value="1"/>
</dbReference>
<evidence type="ECO:0000259" key="2">
    <source>
        <dbReference type="Pfam" id="PF01370"/>
    </source>
</evidence>
<dbReference type="GO" id="GO:0004029">
    <property type="term" value="F:aldehyde dehydrogenase (NAD+) activity"/>
    <property type="evidence" value="ECO:0007669"/>
    <property type="project" value="TreeGrafter"/>
</dbReference>
<gene>
    <name evidence="3" type="ORF">LENED_005468</name>
</gene>
<dbReference type="GO" id="GO:0005737">
    <property type="term" value="C:cytoplasm"/>
    <property type="evidence" value="ECO:0007669"/>
    <property type="project" value="TreeGrafter"/>
</dbReference>
<keyword evidence="4" id="KW-1185">Reference proteome</keyword>
<keyword evidence="1" id="KW-0812">Transmembrane</keyword>
<evidence type="ECO:0000313" key="4">
    <source>
        <dbReference type="Proteomes" id="UP000188533"/>
    </source>
</evidence>
<dbReference type="InterPro" id="IPR036291">
    <property type="entry name" value="NAD(P)-bd_dom_sf"/>
</dbReference>
<evidence type="ECO:0000313" key="3">
    <source>
        <dbReference type="EMBL" id="GAW03724.1"/>
    </source>
</evidence>
<dbReference type="Gene3D" id="3.40.50.720">
    <property type="entry name" value="NAD(P)-binding Rossmann-like Domain"/>
    <property type="match status" value="1"/>
</dbReference>
<dbReference type="AlphaFoldDB" id="A0A1Q3E9H9"/>
<dbReference type="InterPro" id="IPR051783">
    <property type="entry name" value="NAD(P)-dependent_oxidoreduct"/>
</dbReference>
<feature type="domain" description="NAD-dependent epimerase/dehydratase" evidence="2">
    <location>
        <begin position="8"/>
        <end position="241"/>
    </location>
</feature>
<reference evidence="3 4" key="2">
    <citation type="submission" date="2017-02" db="EMBL/GenBank/DDBJ databases">
        <title>A genome survey and senescence transcriptome analysis in Lentinula edodes.</title>
        <authorList>
            <person name="Sakamoto Y."/>
            <person name="Nakade K."/>
            <person name="Sato S."/>
            <person name="Yoshida Y."/>
            <person name="Miyazaki K."/>
            <person name="Natsume S."/>
            <person name="Konno N."/>
        </authorList>
    </citation>
    <scope>NUCLEOTIDE SEQUENCE [LARGE SCALE GENOMIC DNA]</scope>
    <source>
        <strain evidence="3 4">NBRC 111202</strain>
    </source>
</reference>
<dbReference type="EMBL" id="BDGU01000151">
    <property type="protein sequence ID" value="GAW03724.1"/>
    <property type="molecule type" value="Genomic_DNA"/>
</dbReference>
<feature type="transmembrane region" description="Helical" evidence="1">
    <location>
        <begin position="6"/>
        <end position="27"/>
    </location>
</feature>
<keyword evidence="1" id="KW-0472">Membrane</keyword>
<protein>
    <submittedName>
        <fullName evidence="3">NAD-P-binding protein</fullName>
    </submittedName>
</protein>
<dbReference type="PANTHER" id="PTHR48079:SF6">
    <property type="entry name" value="NAD(P)-BINDING DOMAIN-CONTAINING PROTEIN-RELATED"/>
    <property type="match status" value="1"/>
</dbReference>
<dbReference type="STRING" id="5353.A0A1Q3E9H9"/>
<dbReference type="Proteomes" id="UP000188533">
    <property type="component" value="Unassembled WGS sequence"/>
</dbReference>
<keyword evidence="1" id="KW-1133">Transmembrane helix</keyword>
<accession>A0A1Q3E9H9</accession>
<organism evidence="3 4">
    <name type="scientific">Lentinula edodes</name>
    <name type="common">Shiitake mushroom</name>
    <name type="synonym">Lentinus edodes</name>
    <dbReference type="NCBI Taxonomy" id="5353"/>
    <lineage>
        <taxon>Eukaryota</taxon>
        <taxon>Fungi</taxon>
        <taxon>Dikarya</taxon>
        <taxon>Basidiomycota</taxon>
        <taxon>Agaricomycotina</taxon>
        <taxon>Agaricomycetes</taxon>
        <taxon>Agaricomycetidae</taxon>
        <taxon>Agaricales</taxon>
        <taxon>Marasmiineae</taxon>
        <taxon>Omphalotaceae</taxon>
        <taxon>Lentinula</taxon>
    </lineage>
</organism>